<protein>
    <recommendedName>
        <fullName evidence="1">Choline/carnitine acyltransferase domain-containing protein</fullName>
    </recommendedName>
</protein>
<gene>
    <name evidence="2" type="ORF">SK128_017992</name>
</gene>
<name>A0AAN9A9X7_HALRR</name>
<keyword evidence="3" id="KW-1185">Reference proteome</keyword>
<dbReference type="AlphaFoldDB" id="A0AAN9A9X7"/>
<dbReference type="EMBL" id="JAXCGZ010006173">
    <property type="protein sequence ID" value="KAK7080033.1"/>
    <property type="molecule type" value="Genomic_DNA"/>
</dbReference>
<reference evidence="2 3" key="1">
    <citation type="submission" date="2023-11" db="EMBL/GenBank/DDBJ databases">
        <title>Halocaridina rubra genome assembly.</title>
        <authorList>
            <person name="Smith C."/>
        </authorList>
    </citation>
    <scope>NUCLEOTIDE SEQUENCE [LARGE SCALE GENOMIC DNA]</scope>
    <source>
        <strain evidence="2">EP-1</strain>
        <tissue evidence="2">Whole</tissue>
    </source>
</reference>
<comment type="caution">
    <text evidence="2">The sequence shown here is derived from an EMBL/GenBank/DDBJ whole genome shotgun (WGS) entry which is preliminary data.</text>
</comment>
<evidence type="ECO:0000259" key="1">
    <source>
        <dbReference type="Pfam" id="PF00755"/>
    </source>
</evidence>
<feature type="domain" description="Choline/carnitine acyltransferase" evidence="1">
    <location>
        <begin position="20"/>
        <end position="91"/>
    </location>
</feature>
<dbReference type="Pfam" id="PF00755">
    <property type="entry name" value="Carn_acyltransf"/>
    <property type="match status" value="1"/>
</dbReference>
<evidence type="ECO:0000313" key="2">
    <source>
        <dbReference type="EMBL" id="KAK7080033.1"/>
    </source>
</evidence>
<proteinExistence type="predicted"/>
<feature type="non-terminal residue" evidence="2">
    <location>
        <position position="1"/>
    </location>
</feature>
<dbReference type="InterPro" id="IPR042231">
    <property type="entry name" value="Cho/carn_acyl_trans_2"/>
</dbReference>
<dbReference type="Proteomes" id="UP001381693">
    <property type="component" value="Unassembled WGS sequence"/>
</dbReference>
<evidence type="ECO:0000313" key="3">
    <source>
        <dbReference type="Proteomes" id="UP001381693"/>
    </source>
</evidence>
<organism evidence="2 3">
    <name type="scientific">Halocaridina rubra</name>
    <name type="common">Hawaiian red shrimp</name>
    <dbReference type="NCBI Taxonomy" id="373956"/>
    <lineage>
        <taxon>Eukaryota</taxon>
        <taxon>Metazoa</taxon>
        <taxon>Ecdysozoa</taxon>
        <taxon>Arthropoda</taxon>
        <taxon>Crustacea</taxon>
        <taxon>Multicrustacea</taxon>
        <taxon>Malacostraca</taxon>
        <taxon>Eumalacostraca</taxon>
        <taxon>Eucarida</taxon>
        <taxon>Decapoda</taxon>
        <taxon>Pleocyemata</taxon>
        <taxon>Caridea</taxon>
        <taxon>Atyoidea</taxon>
        <taxon>Atyidae</taxon>
        <taxon>Halocaridina</taxon>
    </lineage>
</organism>
<sequence length="100" mass="11278">AYALLICSNKLSFHCIESVSQSERSVAALTGLPRTEWARIQKESFTSGINKDNMTLINKAVFMVILLDRVPEDINDKAKTLLHGDGKSFWYVILLVYRSS</sequence>
<dbReference type="InterPro" id="IPR039551">
    <property type="entry name" value="Cho/carn_acyl_trans"/>
</dbReference>
<accession>A0AAN9A9X7</accession>
<dbReference type="SUPFAM" id="SSF52777">
    <property type="entry name" value="CoA-dependent acyltransferases"/>
    <property type="match status" value="1"/>
</dbReference>
<dbReference type="Gene3D" id="3.30.559.70">
    <property type="entry name" value="Choline/Carnitine o-acyltransferase, domain 2"/>
    <property type="match status" value="1"/>
</dbReference>